<keyword evidence="3" id="KW-0551">Lipid droplet</keyword>
<keyword evidence="5 10" id="KW-0472">Membrane</keyword>
<dbReference type="AlphaFoldDB" id="A0A6P3XXS9"/>
<evidence type="ECO:0000256" key="2">
    <source>
        <dbReference type="ARBA" id="ARBA00004502"/>
    </source>
</evidence>
<feature type="transmembrane region" description="Helical" evidence="10">
    <location>
        <begin position="21"/>
        <end position="41"/>
    </location>
</feature>
<dbReference type="GO" id="GO:0005789">
    <property type="term" value="C:endoplasmic reticulum membrane"/>
    <property type="evidence" value="ECO:0007669"/>
    <property type="project" value="UniProtKB-SubCell"/>
</dbReference>
<organism evidence="12 13">
    <name type="scientific">Dinoponera quadriceps</name>
    <name type="common">South American ant</name>
    <dbReference type="NCBI Taxonomy" id="609295"/>
    <lineage>
        <taxon>Eukaryota</taxon>
        <taxon>Metazoa</taxon>
        <taxon>Ecdysozoa</taxon>
        <taxon>Arthropoda</taxon>
        <taxon>Hexapoda</taxon>
        <taxon>Insecta</taxon>
        <taxon>Pterygota</taxon>
        <taxon>Neoptera</taxon>
        <taxon>Endopterygota</taxon>
        <taxon>Hymenoptera</taxon>
        <taxon>Apocrita</taxon>
        <taxon>Aculeata</taxon>
        <taxon>Formicoidea</taxon>
        <taxon>Formicidae</taxon>
        <taxon>Ponerinae</taxon>
        <taxon>Ponerini</taxon>
        <taxon>Dinoponera</taxon>
    </lineage>
</organism>
<evidence type="ECO:0000256" key="5">
    <source>
        <dbReference type="ARBA" id="ARBA00023136"/>
    </source>
</evidence>
<proteinExistence type="inferred from homology"/>
<dbReference type="GO" id="GO:0036503">
    <property type="term" value="P:ERAD pathway"/>
    <property type="evidence" value="ECO:0007669"/>
    <property type="project" value="InterPro"/>
</dbReference>
<dbReference type="InterPro" id="IPR048056">
    <property type="entry name" value="AUP1_CUE"/>
</dbReference>
<evidence type="ECO:0000256" key="9">
    <source>
        <dbReference type="SAM" id="MobiDB-lite"/>
    </source>
</evidence>
<accession>A0A6P3XXS9</accession>
<evidence type="ECO:0000256" key="6">
    <source>
        <dbReference type="ARBA" id="ARBA00035634"/>
    </source>
</evidence>
<dbReference type="GO" id="GO:0005811">
    <property type="term" value="C:lipid droplet"/>
    <property type="evidence" value="ECO:0007669"/>
    <property type="project" value="UniProtKB-SubCell"/>
</dbReference>
<dbReference type="GO" id="GO:0043130">
    <property type="term" value="F:ubiquitin binding"/>
    <property type="evidence" value="ECO:0007669"/>
    <property type="project" value="InterPro"/>
</dbReference>
<keyword evidence="12" id="KW-1185">Reference proteome</keyword>
<evidence type="ECO:0000256" key="7">
    <source>
        <dbReference type="ARBA" id="ARBA00035685"/>
    </source>
</evidence>
<evidence type="ECO:0000256" key="10">
    <source>
        <dbReference type="SAM" id="Phobius"/>
    </source>
</evidence>
<dbReference type="InterPro" id="IPR003892">
    <property type="entry name" value="CUE"/>
</dbReference>
<reference evidence="13" key="1">
    <citation type="submission" date="2025-08" db="UniProtKB">
        <authorList>
            <consortium name="RefSeq"/>
        </authorList>
    </citation>
    <scope>IDENTIFICATION</scope>
</reference>
<evidence type="ECO:0000259" key="11">
    <source>
        <dbReference type="PROSITE" id="PS51140"/>
    </source>
</evidence>
<dbReference type="GeneID" id="106748936"/>
<evidence type="ECO:0000256" key="4">
    <source>
        <dbReference type="ARBA" id="ARBA00022824"/>
    </source>
</evidence>
<dbReference type="CDD" id="cd14420">
    <property type="entry name" value="CUE_AUP1"/>
    <property type="match status" value="1"/>
</dbReference>
<gene>
    <name evidence="13" type="primary">LOC106748936</name>
</gene>
<comment type="subcellular location">
    <subcellularLocation>
        <location evidence="1">Endoplasmic reticulum membrane</location>
        <topology evidence="1">Peripheral membrane protein</topology>
    </subcellularLocation>
    <subcellularLocation>
        <location evidence="2">Lipid droplet</location>
    </subcellularLocation>
</comment>
<dbReference type="PANTHER" id="PTHR15486:SF96">
    <property type="entry name" value="LIPID DROPLET-REGULATING VLDL ASSEMBLY FACTOR AUP1"/>
    <property type="match status" value="1"/>
</dbReference>
<feature type="region of interest" description="Disordered" evidence="9">
    <location>
        <begin position="336"/>
        <end position="364"/>
    </location>
</feature>
<evidence type="ECO:0000313" key="13">
    <source>
        <dbReference type="RefSeq" id="XP_014483375.1"/>
    </source>
</evidence>
<evidence type="ECO:0000256" key="3">
    <source>
        <dbReference type="ARBA" id="ARBA00022677"/>
    </source>
</evidence>
<feature type="compositionally biased region" description="Polar residues" evidence="9">
    <location>
        <begin position="340"/>
        <end position="356"/>
    </location>
</feature>
<dbReference type="KEGG" id="dqu:106748936"/>
<dbReference type="PANTHER" id="PTHR15486">
    <property type="entry name" value="ANCIENT UBIQUITOUS PROTEIN"/>
    <property type="match status" value="1"/>
</dbReference>
<sequence length="396" mass="44858">MSQIDIQELFNKSRLPDGWRLLPVILYTPLGLLLVLLRLLVTLQLWLFASLLPDCDSTRGFLNYGISFAFGIVVKVDNESEFRDKQSRIAVANNVSVLDHFALRRVTKTLTPSTWELPTALSNALGLQKMDMSSKEALIANIKQFLSTSTYSIAVQPEFGTTNSQVALLKFNSWPFSIETSVQPVAIKASRPEFVPVLLTSLASTWWTEVLWFMFVPYTVFTLKYLKIRRNPDHETLVREVEKDIADALGLETSSFTVSDKTEYEKRYLMERILNRTRSSRSSLNSHSIEIQRMVRQVSEVLPFVPHNVILLDLLKTRNVDVTIANILDGIVTYTPEPNAPTQSAVPSASRSQPNSAKDKTLDSLVTSSFQKRKAKMIKDARERLSLYESYKDGTL</sequence>
<protein>
    <recommendedName>
        <fullName evidence="7">Lipid droplet-regulating VLDL assembly factor AUP1</fullName>
    </recommendedName>
    <alternativeName>
        <fullName evidence="8">Ancient ubiquitous protein 1</fullName>
    </alternativeName>
</protein>
<name>A0A6P3XXS9_DINQU</name>
<keyword evidence="4" id="KW-0256">Endoplasmic reticulum</keyword>
<evidence type="ECO:0000256" key="8">
    <source>
        <dbReference type="ARBA" id="ARBA00035713"/>
    </source>
</evidence>
<keyword evidence="10" id="KW-0812">Transmembrane</keyword>
<dbReference type="PROSITE" id="PS51140">
    <property type="entry name" value="CUE"/>
    <property type="match status" value="1"/>
</dbReference>
<dbReference type="Gene3D" id="1.10.8.10">
    <property type="entry name" value="DNA helicase RuvA subunit, C-terminal domain"/>
    <property type="match status" value="1"/>
</dbReference>
<comment type="similarity">
    <text evidence="6">Belongs to the AUP1 family.</text>
</comment>
<evidence type="ECO:0000313" key="12">
    <source>
        <dbReference type="Proteomes" id="UP000515204"/>
    </source>
</evidence>
<evidence type="ECO:0000256" key="1">
    <source>
        <dbReference type="ARBA" id="ARBA00004406"/>
    </source>
</evidence>
<keyword evidence="10" id="KW-1133">Transmembrane helix</keyword>
<dbReference type="RefSeq" id="XP_014483375.1">
    <property type="nucleotide sequence ID" value="XM_014627889.1"/>
</dbReference>
<dbReference type="Proteomes" id="UP000515204">
    <property type="component" value="Unplaced"/>
</dbReference>
<feature type="domain" description="CUE" evidence="11">
    <location>
        <begin position="290"/>
        <end position="332"/>
    </location>
</feature>